<organism evidence="1 2">
    <name type="scientific">Camelus dromedarius</name>
    <name type="common">Dromedary</name>
    <name type="synonym">Arabian camel</name>
    <dbReference type="NCBI Taxonomy" id="9838"/>
    <lineage>
        <taxon>Eukaryota</taxon>
        <taxon>Metazoa</taxon>
        <taxon>Chordata</taxon>
        <taxon>Craniata</taxon>
        <taxon>Vertebrata</taxon>
        <taxon>Euteleostomi</taxon>
        <taxon>Mammalia</taxon>
        <taxon>Eutheria</taxon>
        <taxon>Laurasiatheria</taxon>
        <taxon>Artiodactyla</taxon>
        <taxon>Tylopoda</taxon>
        <taxon>Camelidae</taxon>
        <taxon>Camelus</taxon>
    </lineage>
</organism>
<name>A0A5N4CH22_CAMDR</name>
<evidence type="ECO:0000313" key="1">
    <source>
        <dbReference type="EMBL" id="KAB1258218.1"/>
    </source>
</evidence>
<protein>
    <submittedName>
        <fullName evidence="1">Uncharacterized protein</fullName>
    </submittedName>
</protein>
<keyword evidence="2" id="KW-1185">Reference proteome</keyword>
<gene>
    <name evidence="1" type="ORF">Cadr_000022665</name>
</gene>
<sequence length="53" mass="5809">MKEEKGNKGLCCLALRAAALPRLVSFTGTEHVVRGLRSSSFLLTCREKTTATR</sequence>
<reference evidence="1 2" key="1">
    <citation type="journal article" date="2019" name="Mol. Ecol. Resour.">
        <title>Improving Illumina assemblies with Hi-C and long reads: an example with the North African dromedary.</title>
        <authorList>
            <person name="Elbers J.P."/>
            <person name="Rogers M.F."/>
            <person name="Perelman P.L."/>
            <person name="Proskuryakova A.A."/>
            <person name="Serdyukova N.A."/>
            <person name="Johnson W.E."/>
            <person name="Horin P."/>
            <person name="Corander J."/>
            <person name="Murphy D."/>
            <person name="Burger P.A."/>
        </authorList>
    </citation>
    <scope>NUCLEOTIDE SEQUENCE [LARGE SCALE GENOMIC DNA]</scope>
    <source>
        <strain evidence="1">Drom800</strain>
        <tissue evidence="1">Blood</tissue>
    </source>
</reference>
<dbReference type="EMBL" id="JWIN03000025">
    <property type="protein sequence ID" value="KAB1258218.1"/>
    <property type="molecule type" value="Genomic_DNA"/>
</dbReference>
<dbReference type="AlphaFoldDB" id="A0A5N4CH22"/>
<accession>A0A5N4CH22</accession>
<comment type="caution">
    <text evidence="1">The sequence shown here is derived from an EMBL/GenBank/DDBJ whole genome shotgun (WGS) entry which is preliminary data.</text>
</comment>
<proteinExistence type="predicted"/>
<evidence type="ECO:0000313" key="2">
    <source>
        <dbReference type="Proteomes" id="UP000299084"/>
    </source>
</evidence>
<dbReference type="Proteomes" id="UP000299084">
    <property type="component" value="Unassembled WGS sequence"/>
</dbReference>